<name>A0ABU1AJT1_9BACT</name>
<dbReference type="SUPFAM" id="SSF54285">
    <property type="entry name" value="MoaD/ThiS"/>
    <property type="match status" value="1"/>
</dbReference>
<evidence type="ECO:0000256" key="2">
    <source>
        <dbReference type="ARBA" id="ARBA00024200"/>
    </source>
</evidence>
<proteinExistence type="inferred from homology"/>
<dbReference type="EMBL" id="JARXIC010000017">
    <property type="protein sequence ID" value="MDQ8195072.1"/>
    <property type="molecule type" value="Genomic_DNA"/>
</dbReference>
<dbReference type="InterPro" id="IPR016155">
    <property type="entry name" value="Mopterin_synth/thiamin_S_b"/>
</dbReference>
<gene>
    <name evidence="4" type="ORF">QEH59_11595</name>
</gene>
<dbReference type="CDD" id="cd00754">
    <property type="entry name" value="Ubl_MoaD"/>
    <property type="match status" value="1"/>
</dbReference>
<dbReference type="Gene3D" id="3.10.20.30">
    <property type="match status" value="1"/>
</dbReference>
<keyword evidence="5" id="KW-1185">Reference proteome</keyword>
<dbReference type="PANTHER" id="PTHR33359">
    <property type="entry name" value="MOLYBDOPTERIN SYNTHASE SULFUR CARRIER SUBUNIT"/>
    <property type="match status" value="1"/>
</dbReference>
<protein>
    <recommendedName>
        <fullName evidence="3">Molybdopterin synthase sulfur carrier subunit</fullName>
    </recommendedName>
</protein>
<evidence type="ECO:0000313" key="4">
    <source>
        <dbReference type="EMBL" id="MDQ8195072.1"/>
    </source>
</evidence>
<dbReference type="RefSeq" id="WP_308985531.1">
    <property type="nucleotide sequence ID" value="NZ_JARXIC010000017.1"/>
</dbReference>
<accession>A0ABU1AJT1</accession>
<dbReference type="Pfam" id="PF02597">
    <property type="entry name" value="ThiS"/>
    <property type="match status" value="1"/>
</dbReference>
<sequence length="79" mass="8844">MQIHILYFAQLADLAGKTEESRSIDHNSPAELYANLKHSYNFPHEFKHLQVAINHQLSAHSTELKDGDSIAFLPPMTGG</sequence>
<dbReference type="Proteomes" id="UP001243717">
    <property type="component" value="Unassembled WGS sequence"/>
</dbReference>
<comment type="similarity">
    <text evidence="2">Belongs to the MoaD family.</text>
</comment>
<comment type="caution">
    <text evidence="4">The sequence shown here is derived from an EMBL/GenBank/DDBJ whole genome shotgun (WGS) entry which is preliminary data.</text>
</comment>
<evidence type="ECO:0000256" key="1">
    <source>
        <dbReference type="ARBA" id="ARBA00022741"/>
    </source>
</evidence>
<evidence type="ECO:0000256" key="3">
    <source>
        <dbReference type="ARBA" id="ARBA00024247"/>
    </source>
</evidence>
<dbReference type="InterPro" id="IPR012675">
    <property type="entry name" value="Beta-grasp_dom_sf"/>
</dbReference>
<dbReference type="PANTHER" id="PTHR33359:SF1">
    <property type="entry name" value="MOLYBDOPTERIN SYNTHASE SULFUR CARRIER SUBUNIT"/>
    <property type="match status" value="1"/>
</dbReference>
<dbReference type="InterPro" id="IPR003749">
    <property type="entry name" value="ThiS/MoaD-like"/>
</dbReference>
<reference evidence="4 5" key="1">
    <citation type="submission" date="2023-04" db="EMBL/GenBank/DDBJ databases">
        <title>A novel bacteria isolated from coastal sediment.</title>
        <authorList>
            <person name="Liu X.-J."/>
            <person name="Du Z.-J."/>
        </authorList>
    </citation>
    <scope>NUCLEOTIDE SEQUENCE [LARGE SCALE GENOMIC DNA]</scope>
    <source>
        <strain evidence="4 5">SDUM461004</strain>
    </source>
</reference>
<organism evidence="4 5">
    <name type="scientific">Thalassobacterium sedimentorum</name>
    <dbReference type="NCBI Taxonomy" id="3041258"/>
    <lineage>
        <taxon>Bacteria</taxon>
        <taxon>Pseudomonadati</taxon>
        <taxon>Verrucomicrobiota</taxon>
        <taxon>Opitutia</taxon>
        <taxon>Puniceicoccales</taxon>
        <taxon>Coraliomargaritaceae</taxon>
        <taxon>Thalassobacterium</taxon>
    </lineage>
</organism>
<keyword evidence="1" id="KW-0547">Nucleotide-binding</keyword>
<evidence type="ECO:0000313" key="5">
    <source>
        <dbReference type="Proteomes" id="UP001243717"/>
    </source>
</evidence>
<dbReference type="InterPro" id="IPR044672">
    <property type="entry name" value="MOCS2A"/>
</dbReference>